<dbReference type="InterPro" id="IPR000182">
    <property type="entry name" value="GNAT_dom"/>
</dbReference>
<gene>
    <name evidence="4" type="ORF">OF850_01540</name>
</gene>
<dbReference type="InterPro" id="IPR050832">
    <property type="entry name" value="Bact_Acetyltransf"/>
</dbReference>
<protein>
    <submittedName>
        <fullName evidence="4">GNAT family N-acetyltransferase</fullName>
        <ecNumber evidence="4">2.3.1.-</ecNumber>
    </submittedName>
</protein>
<sequence length="188" mass="20152">MTVSIRRARPGDAMAMARVHLASWRNTYPTLLPASYLANLSVSREAAGYEQGLALGRGGHAGFLAIADGMETPGGGVVGFVTGGFARRAGIAEGEVETLYLLDDFQGRGIGRRLMRAMASHLASLGAQSAFAWVLEGNNSRYFYERLGARAAAREVVRFAGQDLPQRAYAWDPIHLLLTATAGTRAPR</sequence>
<dbReference type="EMBL" id="JAPFQI010000001">
    <property type="protein sequence ID" value="MCW8084297.1"/>
    <property type="molecule type" value="Genomic_DNA"/>
</dbReference>
<evidence type="ECO:0000313" key="4">
    <source>
        <dbReference type="EMBL" id="MCW8084297.1"/>
    </source>
</evidence>
<dbReference type="PANTHER" id="PTHR43877">
    <property type="entry name" value="AMINOALKYLPHOSPHONATE N-ACETYLTRANSFERASE-RELATED-RELATED"/>
    <property type="match status" value="1"/>
</dbReference>
<reference evidence="4 5" key="1">
    <citation type="submission" date="2022-10" db="EMBL/GenBank/DDBJ databases">
        <title>Roseococcus glaciei nov., sp. nov., isolated from glacier.</title>
        <authorList>
            <person name="Liu Q."/>
            <person name="Xin Y.-H."/>
        </authorList>
    </citation>
    <scope>NUCLEOTIDE SEQUENCE [LARGE SCALE GENOMIC DNA]</scope>
    <source>
        <strain evidence="4 5">MDT2-1-1</strain>
    </source>
</reference>
<evidence type="ECO:0000313" key="5">
    <source>
        <dbReference type="Proteomes" id="UP001526430"/>
    </source>
</evidence>
<name>A0ABT3NQ56_9PROT</name>
<comment type="caution">
    <text evidence="4">The sequence shown here is derived from an EMBL/GenBank/DDBJ whole genome shotgun (WGS) entry which is preliminary data.</text>
</comment>
<dbReference type="Gene3D" id="3.40.630.30">
    <property type="match status" value="1"/>
</dbReference>
<proteinExistence type="predicted"/>
<accession>A0ABT3NQ56</accession>
<organism evidence="4 5">
    <name type="scientific">Sabulicella glaciei</name>
    <dbReference type="NCBI Taxonomy" id="2984948"/>
    <lineage>
        <taxon>Bacteria</taxon>
        <taxon>Pseudomonadati</taxon>
        <taxon>Pseudomonadota</taxon>
        <taxon>Alphaproteobacteria</taxon>
        <taxon>Acetobacterales</taxon>
        <taxon>Acetobacteraceae</taxon>
        <taxon>Sabulicella</taxon>
    </lineage>
</organism>
<dbReference type="RefSeq" id="WP_301587903.1">
    <property type="nucleotide sequence ID" value="NZ_JAPFQI010000001.1"/>
</dbReference>
<evidence type="ECO:0000259" key="3">
    <source>
        <dbReference type="PROSITE" id="PS51186"/>
    </source>
</evidence>
<dbReference type="GO" id="GO:0016746">
    <property type="term" value="F:acyltransferase activity"/>
    <property type="evidence" value="ECO:0007669"/>
    <property type="project" value="UniProtKB-KW"/>
</dbReference>
<dbReference type="Pfam" id="PF08445">
    <property type="entry name" value="FR47"/>
    <property type="match status" value="1"/>
</dbReference>
<dbReference type="InterPro" id="IPR013653">
    <property type="entry name" value="GCN5-like_dom"/>
</dbReference>
<dbReference type="CDD" id="cd04301">
    <property type="entry name" value="NAT_SF"/>
    <property type="match status" value="1"/>
</dbReference>
<feature type="domain" description="N-acetyltransferase" evidence="3">
    <location>
        <begin position="3"/>
        <end position="183"/>
    </location>
</feature>
<evidence type="ECO:0000256" key="1">
    <source>
        <dbReference type="ARBA" id="ARBA00022679"/>
    </source>
</evidence>
<dbReference type="Proteomes" id="UP001526430">
    <property type="component" value="Unassembled WGS sequence"/>
</dbReference>
<dbReference type="PROSITE" id="PS51186">
    <property type="entry name" value="GNAT"/>
    <property type="match status" value="1"/>
</dbReference>
<dbReference type="EC" id="2.3.1.-" evidence="4"/>
<evidence type="ECO:0000256" key="2">
    <source>
        <dbReference type="ARBA" id="ARBA00023315"/>
    </source>
</evidence>
<dbReference type="SUPFAM" id="SSF55729">
    <property type="entry name" value="Acyl-CoA N-acyltransferases (Nat)"/>
    <property type="match status" value="1"/>
</dbReference>
<keyword evidence="5" id="KW-1185">Reference proteome</keyword>
<keyword evidence="2 4" id="KW-0012">Acyltransferase</keyword>
<keyword evidence="1 4" id="KW-0808">Transferase</keyword>
<dbReference type="InterPro" id="IPR016181">
    <property type="entry name" value="Acyl_CoA_acyltransferase"/>
</dbReference>